<sequence>MSRAGDRIHFIIRAAGAAVALAALVAGSHAASAQAEGTAPPGIDRPADALDFLVGEWEGTGWALGPNGRRGEFAVSESIRSRAGGHGVTFEGRGTAAIGPNGETRTVHDAFALIWAEPDGGYGMRTVVMQGHTLEVVPEISENRIVWGFEAGPMGETRYTSTVTDGVWHEVGERRMPGETDWTVFLEMTLERTAAP</sequence>
<keyword evidence="1" id="KW-0732">Signal</keyword>
<organism evidence="2 3">
    <name type="scientific">Hyphobacterium marinum</name>
    <dbReference type="NCBI Taxonomy" id="3116574"/>
    <lineage>
        <taxon>Bacteria</taxon>
        <taxon>Pseudomonadati</taxon>
        <taxon>Pseudomonadota</taxon>
        <taxon>Alphaproteobacteria</taxon>
        <taxon>Maricaulales</taxon>
        <taxon>Maricaulaceae</taxon>
        <taxon>Hyphobacterium</taxon>
    </lineage>
</organism>
<feature type="chain" id="PRO_5045452093" description="DUF1579 domain-containing protein" evidence="1">
    <location>
        <begin position="36"/>
        <end position="196"/>
    </location>
</feature>
<dbReference type="Proteomes" id="UP001310692">
    <property type="component" value="Unassembled WGS sequence"/>
</dbReference>
<proteinExistence type="predicted"/>
<comment type="caution">
    <text evidence="2">The sequence shown here is derived from an EMBL/GenBank/DDBJ whole genome shotgun (WGS) entry which is preliminary data.</text>
</comment>
<evidence type="ECO:0008006" key="4">
    <source>
        <dbReference type="Google" id="ProtNLM"/>
    </source>
</evidence>
<gene>
    <name evidence="2" type="ORF">V0U35_03535</name>
</gene>
<feature type="signal peptide" evidence="1">
    <location>
        <begin position="1"/>
        <end position="35"/>
    </location>
</feature>
<evidence type="ECO:0000313" key="2">
    <source>
        <dbReference type="EMBL" id="MEE2565741.1"/>
    </source>
</evidence>
<dbReference type="RefSeq" id="WP_330195273.1">
    <property type="nucleotide sequence ID" value="NZ_JAZDRO010000001.1"/>
</dbReference>
<name>A0ABU7LW86_9PROT</name>
<dbReference type="PROSITE" id="PS51318">
    <property type="entry name" value="TAT"/>
    <property type="match status" value="1"/>
</dbReference>
<evidence type="ECO:0000256" key="1">
    <source>
        <dbReference type="SAM" id="SignalP"/>
    </source>
</evidence>
<dbReference type="EMBL" id="JAZDRO010000001">
    <property type="protein sequence ID" value="MEE2565741.1"/>
    <property type="molecule type" value="Genomic_DNA"/>
</dbReference>
<protein>
    <recommendedName>
        <fullName evidence="4">DUF1579 domain-containing protein</fullName>
    </recommendedName>
</protein>
<keyword evidence="3" id="KW-1185">Reference proteome</keyword>
<accession>A0ABU7LW86</accession>
<reference evidence="2 3" key="1">
    <citation type="submission" date="2024-01" db="EMBL/GenBank/DDBJ databases">
        <title>Hyphobacterium bacterium isolated from marine sediment.</title>
        <authorList>
            <person name="Zhao S."/>
        </authorList>
    </citation>
    <scope>NUCLEOTIDE SEQUENCE [LARGE SCALE GENOMIC DNA]</scope>
    <source>
        <strain evidence="2 3">Y60-23</strain>
    </source>
</reference>
<dbReference type="InterPro" id="IPR006311">
    <property type="entry name" value="TAT_signal"/>
</dbReference>
<evidence type="ECO:0000313" key="3">
    <source>
        <dbReference type="Proteomes" id="UP001310692"/>
    </source>
</evidence>